<sequence length="161" mass="17042">MPRSATLAGLLVLLLGTSLLPAQAQETARQIPCNESTQEPRIEVHVAGAHSGKGEIAITIYGDQADRFLAKGGSLARARVPLDGATALDVCFSVSQPGLYAVALYHDENGDKHFNRTMLGLPEEGYGFSNDAAAPMRAPSLKEAAIHVGTGLTRVAVMLRY</sequence>
<accession>A0ABV6JQP3</accession>
<keyword evidence="3" id="KW-1185">Reference proteome</keyword>
<feature type="chain" id="PRO_5047223890" evidence="1">
    <location>
        <begin position="25"/>
        <end position="161"/>
    </location>
</feature>
<evidence type="ECO:0000313" key="3">
    <source>
        <dbReference type="Proteomes" id="UP001589865"/>
    </source>
</evidence>
<keyword evidence="1" id="KW-0732">Signal</keyword>
<feature type="signal peptide" evidence="1">
    <location>
        <begin position="1"/>
        <end position="24"/>
    </location>
</feature>
<evidence type="ECO:0000313" key="2">
    <source>
        <dbReference type="EMBL" id="MFC0408034.1"/>
    </source>
</evidence>
<evidence type="ECO:0000256" key="1">
    <source>
        <dbReference type="SAM" id="SignalP"/>
    </source>
</evidence>
<comment type="caution">
    <text evidence="2">The sequence shown here is derived from an EMBL/GenBank/DDBJ whole genome shotgun (WGS) entry which is preliminary data.</text>
</comment>
<protein>
    <submittedName>
        <fullName evidence="2">DUF2141 domain-containing protein</fullName>
    </submittedName>
</protein>
<dbReference type="EMBL" id="JBHLUN010000005">
    <property type="protein sequence ID" value="MFC0408034.1"/>
    <property type="molecule type" value="Genomic_DNA"/>
</dbReference>
<dbReference type="Proteomes" id="UP001589865">
    <property type="component" value="Unassembled WGS sequence"/>
</dbReference>
<gene>
    <name evidence="2" type="ORF">ACFFGY_07210</name>
</gene>
<name>A0ABV6JQP3_9PROT</name>
<reference evidence="2 3" key="1">
    <citation type="submission" date="2024-09" db="EMBL/GenBank/DDBJ databases">
        <authorList>
            <person name="Sun Q."/>
            <person name="Mori K."/>
        </authorList>
    </citation>
    <scope>NUCLEOTIDE SEQUENCE [LARGE SCALE GENOMIC DNA]</scope>
    <source>
        <strain evidence="2 3">TBRC 5777</strain>
    </source>
</reference>
<organism evidence="2 3">
    <name type="scientific">Roseomonas elaeocarpi</name>
    <dbReference type="NCBI Taxonomy" id="907779"/>
    <lineage>
        <taxon>Bacteria</taxon>
        <taxon>Pseudomonadati</taxon>
        <taxon>Pseudomonadota</taxon>
        <taxon>Alphaproteobacteria</taxon>
        <taxon>Acetobacterales</taxon>
        <taxon>Roseomonadaceae</taxon>
        <taxon>Roseomonas</taxon>
    </lineage>
</organism>
<proteinExistence type="predicted"/>
<dbReference type="RefSeq" id="WP_377043771.1">
    <property type="nucleotide sequence ID" value="NZ_JBHLUN010000005.1"/>
</dbReference>
<dbReference type="Pfam" id="PF09912">
    <property type="entry name" value="DUF2141"/>
    <property type="match status" value="1"/>
</dbReference>
<dbReference type="InterPro" id="IPR018673">
    <property type="entry name" value="DUF2141"/>
</dbReference>